<sequence>MPIIMRCVNCGIAFRRVQSYPVNLLTTNQQARLERWLLEMPENDYVCHPCLLLLESDTAEYKRLLGYENVCVGCGKAEGESQHLNLSIISPLLAIIKSQNKTGTHPYRSKARSQLEARIREPRLIVLLLIETQLETNPGRGIPINLNSNYVCVMCLSLADKKYNRTDTTRCRQIDGHNNAGGNAEVSPRPSTIVACPSELPLHYHCSLHAASRPAAGTRRSAASRGEDVGTFPHTSALPDIHRTSLKWNKIYSKSRGLRHLSYTSTVAVAAQYPLI</sequence>
<dbReference type="OrthoDB" id="10046738at2759"/>
<proteinExistence type="predicted"/>
<dbReference type="AlphaFoldDB" id="A0A9N8PWL1"/>
<dbReference type="EMBL" id="LR824004">
    <property type="protein sequence ID" value="CAD0194471.1"/>
    <property type="molecule type" value="Genomic_DNA"/>
</dbReference>
<feature type="compositionally biased region" description="Low complexity" evidence="1">
    <location>
        <begin position="215"/>
        <end position="224"/>
    </location>
</feature>
<feature type="region of interest" description="Disordered" evidence="1">
    <location>
        <begin position="215"/>
        <end position="235"/>
    </location>
</feature>
<evidence type="ECO:0000256" key="1">
    <source>
        <dbReference type="SAM" id="MobiDB-lite"/>
    </source>
</evidence>
<name>A0A9N8PWL1_CHRIL</name>
<evidence type="ECO:0000313" key="2">
    <source>
        <dbReference type="EMBL" id="CAD0194471.1"/>
    </source>
</evidence>
<gene>
    <name evidence="2" type="ORF">CINC_LOCUS759</name>
</gene>
<accession>A0A9N8PWL1</accession>
<keyword evidence="3" id="KW-1185">Reference proteome</keyword>
<evidence type="ECO:0000313" key="3">
    <source>
        <dbReference type="Proteomes" id="UP001154114"/>
    </source>
</evidence>
<reference evidence="2" key="1">
    <citation type="submission" date="2021-12" db="EMBL/GenBank/DDBJ databases">
        <authorList>
            <person name="King R."/>
        </authorList>
    </citation>
    <scope>NUCLEOTIDE SEQUENCE</scope>
</reference>
<organism evidence="2 3">
    <name type="scientific">Chrysodeixis includens</name>
    <name type="common">Soybean looper</name>
    <name type="synonym">Pseudoplusia includens</name>
    <dbReference type="NCBI Taxonomy" id="689277"/>
    <lineage>
        <taxon>Eukaryota</taxon>
        <taxon>Metazoa</taxon>
        <taxon>Ecdysozoa</taxon>
        <taxon>Arthropoda</taxon>
        <taxon>Hexapoda</taxon>
        <taxon>Insecta</taxon>
        <taxon>Pterygota</taxon>
        <taxon>Neoptera</taxon>
        <taxon>Endopterygota</taxon>
        <taxon>Lepidoptera</taxon>
        <taxon>Glossata</taxon>
        <taxon>Ditrysia</taxon>
        <taxon>Noctuoidea</taxon>
        <taxon>Noctuidae</taxon>
        <taxon>Plusiinae</taxon>
        <taxon>Chrysodeixis</taxon>
    </lineage>
</organism>
<dbReference type="Proteomes" id="UP001154114">
    <property type="component" value="Chromosome 1"/>
</dbReference>
<protein>
    <submittedName>
        <fullName evidence="2">Uncharacterized protein</fullName>
    </submittedName>
</protein>